<accession>A0AAW7ZIF3</accession>
<dbReference type="AlphaFoldDB" id="A0AAW7ZIF3"/>
<dbReference type="Proteomes" id="UP001172911">
    <property type="component" value="Unassembled WGS sequence"/>
</dbReference>
<protein>
    <submittedName>
        <fullName evidence="2">Uncharacterized protein</fullName>
    </submittedName>
</protein>
<keyword evidence="1" id="KW-0812">Transmembrane</keyword>
<gene>
    <name evidence="2" type="ORF">P6N53_17915</name>
</gene>
<feature type="transmembrane region" description="Helical" evidence="1">
    <location>
        <begin position="6"/>
        <end position="26"/>
    </location>
</feature>
<sequence>MRYLAIVNPMTMMFVYFVVAPVVKAYRKVKCSINPNSPECAIN</sequence>
<evidence type="ECO:0000313" key="3">
    <source>
        <dbReference type="Proteomes" id="UP001172911"/>
    </source>
</evidence>
<keyword evidence="1" id="KW-1133">Transmembrane helix</keyword>
<dbReference type="RefSeq" id="WP_304545609.1">
    <property type="nucleotide sequence ID" value="NZ_JARPTC010000035.1"/>
</dbReference>
<reference evidence="2" key="1">
    <citation type="journal article" date="2023" name="J. Hazard. Mater.">
        <title>Anaerobic biodegradation of pyrene and benzo[a]pyrene by a new sulfate-reducing Desulforamulus aquiferis strain DSA.</title>
        <authorList>
            <person name="Zhang Z."/>
            <person name="Sun J."/>
            <person name="Gong X."/>
            <person name="Wang C."/>
            <person name="Wang H."/>
        </authorList>
    </citation>
    <scope>NUCLEOTIDE SEQUENCE</scope>
    <source>
        <strain evidence="2">DSA</strain>
    </source>
</reference>
<evidence type="ECO:0000313" key="2">
    <source>
        <dbReference type="EMBL" id="MDO7789091.1"/>
    </source>
</evidence>
<proteinExistence type="predicted"/>
<name>A0AAW7ZIF3_9FIRM</name>
<keyword evidence="1" id="KW-0472">Membrane</keyword>
<keyword evidence="3" id="KW-1185">Reference proteome</keyword>
<comment type="caution">
    <text evidence="2">The sequence shown here is derived from an EMBL/GenBank/DDBJ whole genome shotgun (WGS) entry which is preliminary data.</text>
</comment>
<dbReference type="EMBL" id="JARPTC010000035">
    <property type="protein sequence ID" value="MDO7789091.1"/>
    <property type="molecule type" value="Genomic_DNA"/>
</dbReference>
<reference evidence="2" key="2">
    <citation type="submission" date="2023-03" db="EMBL/GenBank/DDBJ databases">
        <authorList>
            <person name="Zhang Z."/>
        </authorList>
    </citation>
    <scope>NUCLEOTIDE SEQUENCE</scope>
    <source>
        <strain evidence="2">DSA</strain>
    </source>
</reference>
<evidence type="ECO:0000256" key="1">
    <source>
        <dbReference type="SAM" id="Phobius"/>
    </source>
</evidence>
<organism evidence="2 3">
    <name type="scientific">Desulforamulus aquiferis</name>
    <dbReference type="NCBI Taxonomy" id="1397668"/>
    <lineage>
        <taxon>Bacteria</taxon>
        <taxon>Bacillati</taxon>
        <taxon>Bacillota</taxon>
        <taxon>Clostridia</taxon>
        <taxon>Eubacteriales</taxon>
        <taxon>Peptococcaceae</taxon>
        <taxon>Desulforamulus</taxon>
    </lineage>
</organism>